<dbReference type="OrthoDB" id="5401788at2"/>
<dbReference type="PANTHER" id="PTHR39327:SF1">
    <property type="entry name" value="BLR5470 PROTEIN"/>
    <property type="match status" value="1"/>
</dbReference>
<dbReference type="Pfam" id="PF06035">
    <property type="entry name" value="Peptidase_C93"/>
    <property type="match status" value="1"/>
</dbReference>
<dbReference type="EMBL" id="NXIF01000023">
    <property type="protein sequence ID" value="PKI81156.1"/>
    <property type="molecule type" value="Genomic_DNA"/>
</dbReference>
<organism evidence="2 3">
    <name type="scientific">Malaciobacter halophilus</name>
    <dbReference type="NCBI Taxonomy" id="197482"/>
    <lineage>
        <taxon>Bacteria</taxon>
        <taxon>Pseudomonadati</taxon>
        <taxon>Campylobacterota</taxon>
        <taxon>Epsilonproteobacteria</taxon>
        <taxon>Campylobacterales</taxon>
        <taxon>Arcobacteraceae</taxon>
        <taxon>Malaciobacter</taxon>
    </lineage>
</organism>
<dbReference type="AlphaFoldDB" id="A0A2N1J3N7"/>
<protein>
    <submittedName>
        <fullName evidence="2">Transglutaminase</fullName>
    </submittedName>
</protein>
<name>A0A2N1J3N7_9BACT</name>
<keyword evidence="3" id="KW-1185">Reference proteome</keyword>
<gene>
    <name evidence="2" type="ORF">CP960_06240</name>
</gene>
<evidence type="ECO:0000256" key="1">
    <source>
        <dbReference type="SAM" id="SignalP"/>
    </source>
</evidence>
<feature type="chain" id="PRO_5014741833" evidence="1">
    <location>
        <begin position="22"/>
        <end position="215"/>
    </location>
</feature>
<dbReference type="KEGG" id="ahs:AHALO_0660"/>
<dbReference type="Gene3D" id="3.10.620.30">
    <property type="match status" value="1"/>
</dbReference>
<dbReference type="PANTHER" id="PTHR39327">
    <property type="match status" value="1"/>
</dbReference>
<dbReference type="SUPFAM" id="SSF54001">
    <property type="entry name" value="Cysteine proteinases"/>
    <property type="match status" value="1"/>
</dbReference>
<evidence type="ECO:0000313" key="3">
    <source>
        <dbReference type="Proteomes" id="UP000233248"/>
    </source>
</evidence>
<comment type="caution">
    <text evidence="2">The sequence shown here is derived from an EMBL/GenBank/DDBJ whole genome shotgun (WGS) entry which is preliminary data.</text>
</comment>
<reference evidence="2 3" key="1">
    <citation type="submission" date="2017-09" db="EMBL/GenBank/DDBJ databases">
        <title>Genomics of the genus Arcobacter.</title>
        <authorList>
            <person name="Perez-Cataluna A."/>
            <person name="Figueras M.J."/>
            <person name="Salas-Masso N."/>
        </authorList>
    </citation>
    <scope>NUCLEOTIDE SEQUENCE [LARGE SCALE GENOMIC DNA]</scope>
    <source>
        <strain evidence="2 3">DSM 18005</strain>
    </source>
</reference>
<dbReference type="InterPro" id="IPR038765">
    <property type="entry name" value="Papain-like_cys_pep_sf"/>
</dbReference>
<proteinExistence type="predicted"/>
<keyword evidence="1" id="KW-0732">Signal</keyword>
<dbReference type="RefSeq" id="WP_101184553.1">
    <property type="nucleotide sequence ID" value="NZ_CP031218.1"/>
</dbReference>
<sequence>MKKAIVAIVIIFSYLTSFSTATIPKNFSQKKFDEFTKKYGEKASKRLLLWDDLIESAKDKKLLYKLKMVNDFFNKMPYKLDSIHWKKTDYWASPFEFLGTGAGDCEDYAIAKYFTLRQLGIEDRKLRIVYVKLLRKSSRYEQAHMVLTYYHKPNATPIVLDNINKRLKLATKREDLKPVYSFNASGLWRAKNKGKTSQRVGNNNLKSWKDLMSRF</sequence>
<dbReference type="Proteomes" id="UP000233248">
    <property type="component" value="Unassembled WGS sequence"/>
</dbReference>
<feature type="signal peptide" evidence="1">
    <location>
        <begin position="1"/>
        <end position="21"/>
    </location>
</feature>
<evidence type="ECO:0000313" key="2">
    <source>
        <dbReference type="EMBL" id="PKI81156.1"/>
    </source>
</evidence>
<dbReference type="InterPro" id="IPR010319">
    <property type="entry name" value="Transglutaminase-like_Cys_pept"/>
</dbReference>
<accession>A0A2N1J3N7</accession>